<dbReference type="AlphaFoldDB" id="A0A1M5M361"/>
<evidence type="ECO:0000313" key="1">
    <source>
        <dbReference type="EMBL" id="SHG71656.1"/>
    </source>
</evidence>
<accession>A0A1M5M361</accession>
<reference evidence="2" key="1">
    <citation type="submission" date="2016-11" db="EMBL/GenBank/DDBJ databases">
        <authorList>
            <person name="Varghese N."/>
            <person name="Submissions S."/>
        </authorList>
    </citation>
    <scope>NUCLEOTIDE SEQUENCE [LARGE SCALE GENOMIC DNA]</scope>
    <source>
        <strain evidence="2">DSM 16990</strain>
    </source>
</reference>
<organism evidence="1 2">
    <name type="scientific">Pedobacter caeni</name>
    <dbReference type="NCBI Taxonomy" id="288992"/>
    <lineage>
        <taxon>Bacteria</taxon>
        <taxon>Pseudomonadati</taxon>
        <taxon>Bacteroidota</taxon>
        <taxon>Sphingobacteriia</taxon>
        <taxon>Sphingobacteriales</taxon>
        <taxon>Sphingobacteriaceae</taxon>
        <taxon>Pedobacter</taxon>
    </lineage>
</organism>
<dbReference type="EMBL" id="FQUQ01000007">
    <property type="protein sequence ID" value="SHG71656.1"/>
    <property type="molecule type" value="Genomic_DNA"/>
</dbReference>
<evidence type="ECO:0000313" key="2">
    <source>
        <dbReference type="Proteomes" id="UP000184287"/>
    </source>
</evidence>
<name>A0A1M5M361_9SPHI</name>
<dbReference type="Proteomes" id="UP000184287">
    <property type="component" value="Unassembled WGS sequence"/>
</dbReference>
<proteinExistence type="predicted"/>
<protein>
    <submittedName>
        <fullName evidence="1">Uncharacterized protein</fullName>
    </submittedName>
</protein>
<keyword evidence="2" id="KW-1185">Reference proteome</keyword>
<sequence>MGTDKNSMKKKVLDVLKDELQSVSETENDQLTGGFASANIDHLAPIDDINVPCNTKNTGCGPNSVAGCSS</sequence>
<gene>
    <name evidence="1" type="ORF">SAMN04488522_10747</name>
</gene>
<dbReference type="STRING" id="288992.SAMN04488522_10747"/>